<evidence type="ECO:0000256" key="1">
    <source>
        <dbReference type="SAM" id="MobiDB-lite"/>
    </source>
</evidence>
<evidence type="ECO:0000313" key="2">
    <source>
        <dbReference type="EMBL" id="PMD35334.1"/>
    </source>
</evidence>
<dbReference type="InterPro" id="IPR007175">
    <property type="entry name" value="Rpr2/Snm1/Rpp21"/>
</dbReference>
<dbReference type="PANTHER" id="PTHR14742">
    <property type="entry name" value="RIBONUCLEASE P SUBUNIT P21"/>
    <property type="match status" value="1"/>
</dbReference>
<dbReference type="Pfam" id="PF04032">
    <property type="entry name" value="Rpr2"/>
    <property type="match status" value="1"/>
</dbReference>
<organism evidence="2 3">
    <name type="scientific">Hyaloscypha variabilis (strain UAMH 11265 / GT02V1 / F)</name>
    <name type="common">Meliniomyces variabilis</name>
    <dbReference type="NCBI Taxonomy" id="1149755"/>
    <lineage>
        <taxon>Eukaryota</taxon>
        <taxon>Fungi</taxon>
        <taxon>Dikarya</taxon>
        <taxon>Ascomycota</taxon>
        <taxon>Pezizomycotina</taxon>
        <taxon>Leotiomycetes</taxon>
        <taxon>Helotiales</taxon>
        <taxon>Hyaloscyphaceae</taxon>
        <taxon>Hyaloscypha</taxon>
        <taxon>Hyaloscypha variabilis</taxon>
    </lineage>
</organism>
<dbReference type="OrthoDB" id="438080at2759"/>
<sequence>MSSLELSARLRFLNDSAHLLVTAAPSTSRHLRSRCNALMSENELAPSETNKRDACGGCGTIAILGWEGTMHTESQSSQQKKIRLNGQPAKQTKTMVYQCKTCGRKTRLPLGTPSSATRRKPISSEPRFKKRAKARKRGGLEALLAARKPDSAASGFGLDLMDFMKKS</sequence>
<dbReference type="GO" id="GO:0005655">
    <property type="term" value="C:nucleolar ribonuclease P complex"/>
    <property type="evidence" value="ECO:0007669"/>
    <property type="project" value="TreeGrafter"/>
</dbReference>
<proteinExistence type="predicted"/>
<evidence type="ECO:0000313" key="3">
    <source>
        <dbReference type="Proteomes" id="UP000235786"/>
    </source>
</evidence>
<dbReference type="AlphaFoldDB" id="A0A2J6R9Z0"/>
<evidence type="ECO:0008006" key="4">
    <source>
        <dbReference type="Google" id="ProtNLM"/>
    </source>
</evidence>
<feature type="region of interest" description="Disordered" evidence="1">
    <location>
        <begin position="108"/>
        <end position="135"/>
    </location>
</feature>
<accession>A0A2J6R9Z0</accession>
<dbReference type="Gene3D" id="6.20.50.20">
    <property type="match status" value="1"/>
</dbReference>
<dbReference type="Proteomes" id="UP000235786">
    <property type="component" value="Unassembled WGS sequence"/>
</dbReference>
<reference evidence="2 3" key="1">
    <citation type="submission" date="2016-04" db="EMBL/GenBank/DDBJ databases">
        <title>A degradative enzymes factory behind the ericoid mycorrhizal symbiosis.</title>
        <authorList>
            <consortium name="DOE Joint Genome Institute"/>
            <person name="Martino E."/>
            <person name="Morin E."/>
            <person name="Grelet G."/>
            <person name="Kuo A."/>
            <person name="Kohler A."/>
            <person name="Daghino S."/>
            <person name="Barry K."/>
            <person name="Choi C."/>
            <person name="Cichocki N."/>
            <person name="Clum A."/>
            <person name="Copeland A."/>
            <person name="Hainaut M."/>
            <person name="Haridas S."/>
            <person name="Labutti K."/>
            <person name="Lindquist E."/>
            <person name="Lipzen A."/>
            <person name="Khouja H.-R."/>
            <person name="Murat C."/>
            <person name="Ohm R."/>
            <person name="Olson A."/>
            <person name="Spatafora J."/>
            <person name="Veneault-Fourrey C."/>
            <person name="Henrissat B."/>
            <person name="Grigoriev I."/>
            <person name="Martin F."/>
            <person name="Perotto S."/>
        </authorList>
    </citation>
    <scope>NUCLEOTIDE SEQUENCE [LARGE SCALE GENOMIC DNA]</scope>
    <source>
        <strain evidence="2 3">F</strain>
    </source>
</reference>
<name>A0A2J6R9Z0_HYAVF</name>
<dbReference type="GO" id="GO:0008033">
    <property type="term" value="P:tRNA processing"/>
    <property type="evidence" value="ECO:0007669"/>
    <property type="project" value="TreeGrafter"/>
</dbReference>
<dbReference type="EMBL" id="KZ613952">
    <property type="protein sequence ID" value="PMD35334.1"/>
    <property type="molecule type" value="Genomic_DNA"/>
</dbReference>
<protein>
    <recommendedName>
        <fullName evidence="4">Rpr2-domain-containing protein</fullName>
    </recommendedName>
</protein>
<dbReference type="PANTHER" id="PTHR14742:SF3">
    <property type="entry name" value="RIBONUCLEASE MRP PROTEIN SUBUNIT SNM1"/>
    <property type="match status" value="1"/>
</dbReference>
<dbReference type="STRING" id="1149755.A0A2J6R9Z0"/>
<keyword evidence="3" id="KW-1185">Reference proteome</keyword>
<gene>
    <name evidence="2" type="ORF">L207DRAFT_436121</name>
</gene>